<evidence type="ECO:0000259" key="5">
    <source>
        <dbReference type="PROSITE" id="PS50977"/>
    </source>
</evidence>
<evidence type="ECO:0000313" key="7">
    <source>
        <dbReference type="Proteomes" id="UP000029738"/>
    </source>
</evidence>
<dbReference type="PRINTS" id="PR00455">
    <property type="entry name" value="HTHTETR"/>
</dbReference>
<dbReference type="OrthoDB" id="9800152at2"/>
<feature type="domain" description="HTH tetR-type" evidence="5">
    <location>
        <begin position="8"/>
        <end position="68"/>
    </location>
</feature>
<dbReference type="AlphaFoldDB" id="A0A8S9TB92"/>
<dbReference type="Proteomes" id="UP000029738">
    <property type="component" value="Unassembled WGS sequence"/>
</dbReference>
<keyword evidence="1" id="KW-0805">Transcription regulation</keyword>
<dbReference type="InterPro" id="IPR009057">
    <property type="entry name" value="Homeodomain-like_sf"/>
</dbReference>
<dbReference type="PANTHER" id="PTHR30055">
    <property type="entry name" value="HTH-TYPE TRANSCRIPTIONAL REGULATOR RUTR"/>
    <property type="match status" value="1"/>
</dbReference>
<dbReference type="Gene3D" id="1.10.10.60">
    <property type="entry name" value="Homeodomain-like"/>
    <property type="match status" value="1"/>
</dbReference>
<gene>
    <name evidence="6" type="ORF">DA73_0400032850</name>
</gene>
<dbReference type="SUPFAM" id="SSF46689">
    <property type="entry name" value="Homeodomain-like"/>
    <property type="match status" value="1"/>
</dbReference>
<evidence type="ECO:0000256" key="1">
    <source>
        <dbReference type="ARBA" id="ARBA00023015"/>
    </source>
</evidence>
<dbReference type="EMBL" id="JHEG04000001">
    <property type="protein sequence ID" value="KAF3889730.1"/>
    <property type="molecule type" value="Genomic_DNA"/>
</dbReference>
<organism evidence="6 7">
    <name type="scientific">Tolypothrix bouteillei VB521301</name>
    <dbReference type="NCBI Taxonomy" id="1479485"/>
    <lineage>
        <taxon>Bacteria</taxon>
        <taxon>Bacillati</taxon>
        <taxon>Cyanobacteriota</taxon>
        <taxon>Cyanophyceae</taxon>
        <taxon>Nostocales</taxon>
        <taxon>Tolypothrichaceae</taxon>
        <taxon>Tolypothrix</taxon>
    </lineage>
</organism>
<dbReference type="Gene3D" id="1.10.357.10">
    <property type="entry name" value="Tetracycline Repressor, domain 2"/>
    <property type="match status" value="1"/>
</dbReference>
<comment type="caution">
    <text evidence="6">The sequence shown here is derived from an EMBL/GenBank/DDBJ whole genome shotgun (WGS) entry which is preliminary data.</text>
</comment>
<evidence type="ECO:0000256" key="3">
    <source>
        <dbReference type="ARBA" id="ARBA00023163"/>
    </source>
</evidence>
<dbReference type="RefSeq" id="WP_050046590.1">
    <property type="nucleotide sequence ID" value="NZ_JHEG04000001.1"/>
</dbReference>
<reference evidence="6" key="2">
    <citation type="submission" date="2019-11" db="EMBL/GenBank/DDBJ databases">
        <title>Improved Assembly of Tolypothrix boutellei genome.</title>
        <authorList>
            <person name="Sarangi A.N."/>
            <person name="Mukherjee M."/>
            <person name="Ghosh S."/>
            <person name="Singh D."/>
            <person name="Das A."/>
            <person name="Kant S."/>
            <person name="Prusty A."/>
            <person name="Tripathy S."/>
        </authorList>
    </citation>
    <scope>NUCLEOTIDE SEQUENCE</scope>
    <source>
        <strain evidence="6">VB521301</strain>
    </source>
</reference>
<evidence type="ECO:0000256" key="2">
    <source>
        <dbReference type="ARBA" id="ARBA00023125"/>
    </source>
</evidence>
<dbReference type="Pfam" id="PF00440">
    <property type="entry name" value="TetR_N"/>
    <property type="match status" value="1"/>
</dbReference>
<evidence type="ECO:0000256" key="4">
    <source>
        <dbReference type="PROSITE-ProRule" id="PRU00335"/>
    </source>
</evidence>
<proteinExistence type="predicted"/>
<dbReference type="PANTHER" id="PTHR30055:SF234">
    <property type="entry name" value="HTH-TYPE TRANSCRIPTIONAL REGULATOR BETI"/>
    <property type="match status" value="1"/>
</dbReference>
<name>A0A8S9TB92_9CYAN</name>
<keyword evidence="7" id="KW-1185">Reference proteome</keyword>
<keyword evidence="2 4" id="KW-0238">DNA-binding</keyword>
<dbReference type="PROSITE" id="PS50977">
    <property type="entry name" value="HTH_TETR_2"/>
    <property type="match status" value="1"/>
</dbReference>
<dbReference type="InterPro" id="IPR050109">
    <property type="entry name" value="HTH-type_TetR-like_transc_reg"/>
</dbReference>
<keyword evidence="3" id="KW-0804">Transcription</keyword>
<evidence type="ECO:0000313" key="6">
    <source>
        <dbReference type="EMBL" id="KAF3889730.1"/>
    </source>
</evidence>
<dbReference type="InterPro" id="IPR001647">
    <property type="entry name" value="HTH_TetR"/>
</dbReference>
<accession>A0A8S9TB92</accession>
<dbReference type="GO" id="GO:0003700">
    <property type="term" value="F:DNA-binding transcription factor activity"/>
    <property type="evidence" value="ECO:0007669"/>
    <property type="project" value="TreeGrafter"/>
</dbReference>
<reference evidence="6" key="1">
    <citation type="journal article" date="2015" name="Genome Announc.">
        <title>Draft Genome Sequence of Tolypothrix boutellei Strain VB521301.</title>
        <authorList>
            <person name="Chandrababunaidu M.M."/>
            <person name="Singh D."/>
            <person name="Sen D."/>
            <person name="Bhan S."/>
            <person name="Das S."/>
            <person name="Gupta A."/>
            <person name="Adhikary S.P."/>
            <person name="Tripathy S."/>
        </authorList>
    </citation>
    <scope>NUCLEOTIDE SEQUENCE</scope>
    <source>
        <strain evidence="6">VB521301</strain>
    </source>
</reference>
<feature type="DNA-binding region" description="H-T-H motif" evidence="4">
    <location>
        <begin position="31"/>
        <end position="50"/>
    </location>
</feature>
<protein>
    <submittedName>
        <fullName evidence="6">TetR/AcrR family transcriptional regulator</fullName>
    </submittedName>
</protein>
<sequence length="196" mass="22014">MVKKSDRSSSRETVLDAAEQLFAARGYTAVTLKHIAEHLGMKQASLYYHFPQGKEELYVEVMLRHLEQRRVRFKQLLAEAPPTLEGRLQHIGTWLIQQPPLNGGRMVLTDLPELSPESSERLEEAMYRCVFAPLEELFAESLDRLHPSLQSDPGFIGGAFLASIEALYTFKRYGSKSDEASVATLIALLLEGALKP</sequence>
<dbReference type="GO" id="GO:0000976">
    <property type="term" value="F:transcription cis-regulatory region binding"/>
    <property type="evidence" value="ECO:0007669"/>
    <property type="project" value="TreeGrafter"/>
</dbReference>